<dbReference type="VEuPathDB" id="FungiDB:MSYG_4020"/>
<evidence type="ECO:0000313" key="2">
    <source>
        <dbReference type="EMBL" id="SHO79670.1"/>
    </source>
</evidence>
<sequence length="402" mass="45081">MLHGQLPALYRAWRQQARWLAYQWRDPYLYEAHSYLARRAVDQLRFDTRSPHTARRHAQCERRIDQLAWANAGWPTAVRRALEQAYARRGPLWHQHLQPMAPPHPSPPVGDNARYPKRLRLPVISPVLRAWLLDPAAYRGQQAPRPSALACPPKLAIARESAAKIPGHTVSRRRTANAHWRWLQAQWAKLHAPIGVALVPPSPSVERGLRAQIMEWNQHASRLFLQAEAHAKSRGATKPRRARKSRRAEADAPSASAPAYLASAQAHVAHLVRTRGAQYQRSVREKPIDYMHRTRARRREWQRLLAQAPLLEWKGKEPDLQTVIGARPASALAAVAQGLHSPLPKDTAPPKQVRARLSPHAMYGGKGPRSVLARATPEEVAWVRHGAPVARAAPAPPAPAST</sequence>
<protein>
    <submittedName>
        <fullName evidence="2">Uncharacterized protein</fullName>
    </submittedName>
</protein>
<dbReference type="AlphaFoldDB" id="A0A1M8AB65"/>
<name>A0A1M8AB65_MALS4</name>
<gene>
    <name evidence="2" type="ORF">MSYG_4020</name>
</gene>
<accession>A0A1M8AB65</accession>
<reference evidence="3" key="1">
    <citation type="journal article" date="2017" name="Nucleic Acids Res.">
        <title>Proteogenomics produces comprehensive and highly accurate protein-coding gene annotation in a complete genome assembly of Malassezia sympodialis.</title>
        <authorList>
            <person name="Zhu Y."/>
            <person name="Engstroem P.G."/>
            <person name="Tellgren-Roth C."/>
            <person name="Baudo C.D."/>
            <person name="Kennell J.C."/>
            <person name="Sun S."/>
            <person name="Billmyre R.B."/>
            <person name="Schroeder M.S."/>
            <person name="Andersson A."/>
            <person name="Holm T."/>
            <person name="Sigurgeirsson B."/>
            <person name="Wu G."/>
            <person name="Sankaranarayanan S.R."/>
            <person name="Siddharthan R."/>
            <person name="Sanyal K."/>
            <person name="Lundeberg J."/>
            <person name="Nystedt B."/>
            <person name="Boekhout T."/>
            <person name="Dawson T.L. Jr."/>
            <person name="Heitman J."/>
            <person name="Scheynius A."/>
            <person name="Lehtioe J."/>
        </authorList>
    </citation>
    <scope>NUCLEOTIDE SEQUENCE [LARGE SCALE GENOMIC DNA]</scope>
    <source>
        <strain evidence="3">ATCC 42132</strain>
    </source>
</reference>
<organism evidence="2 3">
    <name type="scientific">Malassezia sympodialis (strain ATCC 42132)</name>
    <name type="common">Atopic eczema-associated yeast</name>
    <dbReference type="NCBI Taxonomy" id="1230383"/>
    <lineage>
        <taxon>Eukaryota</taxon>
        <taxon>Fungi</taxon>
        <taxon>Dikarya</taxon>
        <taxon>Basidiomycota</taxon>
        <taxon>Ustilaginomycotina</taxon>
        <taxon>Malasseziomycetes</taxon>
        <taxon>Malasseziales</taxon>
        <taxon>Malasseziaceae</taxon>
        <taxon>Malassezia</taxon>
    </lineage>
</organism>
<dbReference type="Proteomes" id="UP000186303">
    <property type="component" value="Chromosome 7"/>
</dbReference>
<keyword evidence="3" id="KW-1185">Reference proteome</keyword>
<feature type="compositionally biased region" description="Basic residues" evidence="1">
    <location>
        <begin position="232"/>
        <end position="246"/>
    </location>
</feature>
<feature type="region of interest" description="Disordered" evidence="1">
    <location>
        <begin position="229"/>
        <end position="256"/>
    </location>
</feature>
<evidence type="ECO:0000313" key="3">
    <source>
        <dbReference type="Proteomes" id="UP000186303"/>
    </source>
</evidence>
<evidence type="ECO:0000256" key="1">
    <source>
        <dbReference type="SAM" id="MobiDB-lite"/>
    </source>
</evidence>
<dbReference type="OMA" id="ADANFGW"/>
<dbReference type="EMBL" id="LT671827">
    <property type="protein sequence ID" value="SHO79670.1"/>
    <property type="molecule type" value="Genomic_DNA"/>
</dbReference>
<proteinExistence type="predicted"/>
<dbReference type="OrthoDB" id="3366087at2759"/>